<reference evidence="1 2" key="1">
    <citation type="submission" date="2019-03" db="EMBL/GenBank/DDBJ databases">
        <title>Metabolic potential of uncultured bacteria and archaea associated with petroleum seepage in deep-sea sediments.</title>
        <authorList>
            <person name="Dong X."/>
            <person name="Hubert C."/>
        </authorList>
    </citation>
    <scope>NUCLEOTIDE SEQUENCE [LARGE SCALE GENOMIC DNA]</scope>
    <source>
        <strain evidence="1">E44_bin18</strain>
    </source>
</reference>
<evidence type="ECO:0000313" key="1">
    <source>
        <dbReference type="EMBL" id="TET45258.1"/>
    </source>
</evidence>
<organism evidence="1 2">
    <name type="scientific">candidate division TA06 bacterium</name>
    <dbReference type="NCBI Taxonomy" id="2250710"/>
    <lineage>
        <taxon>Bacteria</taxon>
        <taxon>Bacteria division TA06</taxon>
    </lineage>
</organism>
<evidence type="ECO:0000313" key="2">
    <source>
        <dbReference type="Proteomes" id="UP000315525"/>
    </source>
</evidence>
<dbReference type="AlphaFoldDB" id="A0A523URU5"/>
<dbReference type="InterPro" id="IPR036278">
    <property type="entry name" value="Sialidase_sf"/>
</dbReference>
<proteinExistence type="predicted"/>
<gene>
    <name evidence="1" type="ORF">E3J62_07875</name>
</gene>
<name>A0A523URU5_UNCT6</name>
<dbReference type="EMBL" id="SOJN01000088">
    <property type="protein sequence ID" value="TET45258.1"/>
    <property type="molecule type" value="Genomic_DNA"/>
</dbReference>
<sequence>MNVEKKCLLLGVILISLSPLRTYGRPWGEDVLIYEGQITCFDVDYTMDGTMYVGFQIDDPPCYTLCFYASSDHGYTWEARWWSDGIALDRFAKIKILVGEPAHDEVYCFFVPPSDNLPWVWRIPVDFSGIGECYLISEKVSDEVGFDAARAISDDYSMEFVFYSTSDSTIYACRSIDYGETWDVGAIGLQAPFASQDLSIAWGPPSNYYLACAVMSVGDPPDSAEIGLITNFNDGVGSWSSWGPITTNSVRDKNPRVAASNDEMNPAIWVAETNLSEGVDAQLCVWSLRSPDSLGSDWTPTLISSSLASEHCGDIMSRKEFGNPSVNMAWVYDDSCAMRDVLRMWSRGDDPTKWHDDTVINDHMAHPWSLGAAPQIIYSPGVPGGGVIYAGFGCQNLYFDAQWITGVEESERRNVPGFSVSPTLTIRERPIKLSIPWKGLAEVSLYDICGRLAYRLGPVFWNEGVHALHLNQLGSGVYFLELKINSRVIGKSKLVILE</sequence>
<accession>A0A523URU5</accession>
<dbReference type="SUPFAM" id="SSF50939">
    <property type="entry name" value="Sialidases"/>
    <property type="match status" value="1"/>
</dbReference>
<protein>
    <submittedName>
        <fullName evidence="1">T9SS type A sorting domain-containing protein</fullName>
    </submittedName>
</protein>
<comment type="caution">
    <text evidence="1">The sequence shown here is derived from an EMBL/GenBank/DDBJ whole genome shotgun (WGS) entry which is preliminary data.</text>
</comment>
<dbReference type="Proteomes" id="UP000315525">
    <property type="component" value="Unassembled WGS sequence"/>
</dbReference>